<dbReference type="Proteomes" id="UP000031938">
    <property type="component" value="Unassembled WGS sequence"/>
</dbReference>
<dbReference type="OrthoDB" id="2355652at2"/>
<dbReference type="AlphaFoldDB" id="A0A0C2R5R4"/>
<organism evidence="1 2">
    <name type="scientific">Jeotgalibacillus soli</name>
    <dbReference type="NCBI Taxonomy" id="889306"/>
    <lineage>
        <taxon>Bacteria</taxon>
        <taxon>Bacillati</taxon>
        <taxon>Bacillota</taxon>
        <taxon>Bacilli</taxon>
        <taxon>Bacillales</taxon>
        <taxon>Caryophanaceae</taxon>
        <taxon>Jeotgalibacillus</taxon>
    </lineage>
</organism>
<evidence type="ECO:0000313" key="1">
    <source>
        <dbReference type="EMBL" id="KIL45590.1"/>
    </source>
</evidence>
<accession>A0A0C2R5R4</accession>
<dbReference type="STRING" id="889306.KP78_19390"/>
<comment type="caution">
    <text evidence="1">The sequence shown here is derived from an EMBL/GenBank/DDBJ whole genome shotgun (WGS) entry which is preliminary data.</text>
</comment>
<proteinExistence type="predicted"/>
<evidence type="ECO:0008006" key="3">
    <source>
        <dbReference type="Google" id="ProtNLM"/>
    </source>
</evidence>
<name>A0A0C2R5R4_9BACL</name>
<dbReference type="Pfam" id="PF14120">
    <property type="entry name" value="YhzD"/>
    <property type="match status" value="1"/>
</dbReference>
<gene>
    <name evidence="1" type="ORF">KP78_19390</name>
</gene>
<dbReference type="InterPro" id="IPR025544">
    <property type="entry name" value="YhzD"/>
</dbReference>
<dbReference type="PATRIC" id="fig|889306.3.peg.1957"/>
<dbReference type="EMBL" id="JXRP01000017">
    <property type="protein sequence ID" value="KIL45590.1"/>
    <property type="molecule type" value="Genomic_DNA"/>
</dbReference>
<protein>
    <recommendedName>
        <fullName evidence="3">YhzD-like protein</fullName>
    </recommendedName>
</protein>
<keyword evidence="2" id="KW-1185">Reference proteome</keyword>
<dbReference type="RefSeq" id="WP_041088255.1">
    <property type="nucleotide sequence ID" value="NZ_JXRP01000017.1"/>
</dbReference>
<reference evidence="1 2" key="1">
    <citation type="submission" date="2015-01" db="EMBL/GenBank/DDBJ databases">
        <title>Genome sequencing of Jeotgalibacillus soli.</title>
        <authorList>
            <person name="Goh K.M."/>
            <person name="Chan K.-G."/>
            <person name="Yaakop A.S."/>
            <person name="Ee R."/>
            <person name="Gan H.M."/>
            <person name="Chan C.S."/>
        </authorList>
    </citation>
    <scope>NUCLEOTIDE SEQUENCE [LARGE SCALE GENOMIC DNA]</scope>
    <source>
        <strain evidence="1 2">P9</strain>
    </source>
</reference>
<evidence type="ECO:0000313" key="2">
    <source>
        <dbReference type="Proteomes" id="UP000031938"/>
    </source>
</evidence>
<sequence>MGVYKITAFEKKGELLLEDTFEAEHDDSAKEIGHKRLEAEGLLEQTHRLVSPAGKLLLFHT</sequence>